<evidence type="ECO:0000313" key="3">
    <source>
        <dbReference type="Proteomes" id="UP000298030"/>
    </source>
</evidence>
<evidence type="ECO:0000313" key="2">
    <source>
        <dbReference type="EMBL" id="TEB20184.1"/>
    </source>
</evidence>
<feature type="transmembrane region" description="Helical" evidence="1">
    <location>
        <begin position="154"/>
        <end position="176"/>
    </location>
</feature>
<keyword evidence="1" id="KW-0812">Transmembrane</keyword>
<dbReference type="AlphaFoldDB" id="A0A4Y7SEH6"/>
<evidence type="ECO:0000256" key="1">
    <source>
        <dbReference type="SAM" id="Phobius"/>
    </source>
</evidence>
<keyword evidence="1" id="KW-0472">Membrane</keyword>
<name>A0A4Y7SEH6_COPMI</name>
<keyword evidence="3" id="KW-1185">Reference proteome</keyword>
<organism evidence="2 3">
    <name type="scientific">Coprinellus micaceus</name>
    <name type="common">Glistening ink-cap mushroom</name>
    <name type="synonym">Coprinus micaceus</name>
    <dbReference type="NCBI Taxonomy" id="71717"/>
    <lineage>
        <taxon>Eukaryota</taxon>
        <taxon>Fungi</taxon>
        <taxon>Dikarya</taxon>
        <taxon>Basidiomycota</taxon>
        <taxon>Agaricomycotina</taxon>
        <taxon>Agaricomycetes</taxon>
        <taxon>Agaricomycetidae</taxon>
        <taxon>Agaricales</taxon>
        <taxon>Agaricineae</taxon>
        <taxon>Psathyrellaceae</taxon>
        <taxon>Coprinellus</taxon>
    </lineage>
</organism>
<gene>
    <name evidence="2" type="ORF">FA13DRAFT_1645317</name>
</gene>
<reference evidence="2 3" key="1">
    <citation type="journal article" date="2019" name="Nat. Ecol. Evol.">
        <title>Megaphylogeny resolves global patterns of mushroom evolution.</title>
        <authorList>
            <person name="Varga T."/>
            <person name="Krizsan K."/>
            <person name="Foldi C."/>
            <person name="Dima B."/>
            <person name="Sanchez-Garcia M."/>
            <person name="Sanchez-Ramirez S."/>
            <person name="Szollosi G.J."/>
            <person name="Szarkandi J.G."/>
            <person name="Papp V."/>
            <person name="Albert L."/>
            <person name="Andreopoulos W."/>
            <person name="Angelini C."/>
            <person name="Antonin V."/>
            <person name="Barry K.W."/>
            <person name="Bougher N.L."/>
            <person name="Buchanan P."/>
            <person name="Buyck B."/>
            <person name="Bense V."/>
            <person name="Catcheside P."/>
            <person name="Chovatia M."/>
            <person name="Cooper J."/>
            <person name="Damon W."/>
            <person name="Desjardin D."/>
            <person name="Finy P."/>
            <person name="Geml J."/>
            <person name="Haridas S."/>
            <person name="Hughes K."/>
            <person name="Justo A."/>
            <person name="Karasinski D."/>
            <person name="Kautmanova I."/>
            <person name="Kiss B."/>
            <person name="Kocsube S."/>
            <person name="Kotiranta H."/>
            <person name="LaButti K.M."/>
            <person name="Lechner B.E."/>
            <person name="Liimatainen K."/>
            <person name="Lipzen A."/>
            <person name="Lukacs Z."/>
            <person name="Mihaltcheva S."/>
            <person name="Morgado L.N."/>
            <person name="Niskanen T."/>
            <person name="Noordeloos M.E."/>
            <person name="Ohm R.A."/>
            <person name="Ortiz-Santana B."/>
            <person name="Ovrebo C."/>
            <person name="Racz N."/>
            <person name="Riley R."/>
            <person name="Savchenko A."/>
            <person name="Shiryaev A."/>
            <person name="Soop K."/>
            <person name="Spirin V."/>
            <person name="Szebenyi C."/>
            <person name="Tomsovsky M."/>
            <person name="Tulloss R.E."/>
            <person name="Uehling J."/>
            <person name="Grigoriev I.V."/>
            <person name="Vagvolgyi C."/>
            <person name="Papp T."/>
            <person name="Martin F.M."/>
            <person name="Miettinen O."/>
            <person name="Hibbett D.S."/>
            <person name="Nagy L.G."/>
        </authorList>
    </citation>
    <scope>NUCLEOTIDE SEQUENCE [LARGE SCALE GENOMIC DNA]</scope>
    <source>
        <strain evidence="2 3">FP101781</strain>
    </source>
</reference>
<feature type="transmembrane region" description="Helical" evidence="1">
    <location>
        <begin position="39"/>
        <end position="60"/>
    </location>
</feature>
<accession>A0A4Y7SEH6</accession>
<proteinExistence type="predicted"/>
<dbReference type="EMBL" id="QPFP01000152">
    <property type="protein sequence ID" value="TEB20184.1"/>
    <property type="molecule type" value="Genomic_DNA"/>
</dbReference>
<feature type="transmembrane region" description="Helical" evidence="1">
    <location>
        <begin position="14"/>
        <end position="32"/>
    </location>
</feature>
<sequence>YLRLSDPWNVANTAFYAIGTCVCNAFIIYRLLIVWSRRWAVIVAPLIMLVALVVTASMAIRHFSQSPDSSIYTSAGPWVTATFVLTLACNIYSTGLIMWRIYQSNRSMKSSGTEKFGQSLTQKISDMLIQSASLYSTFLTISLVTYVADSNLVFISTAITMPIIVGSCVLLVLPTFDLGTT</sequence>
<protein>
    <submittedName>
        <fullName evidence="2">Uncharacterized protein</fullName>
    </submittedName>
</protein>
<feature type="non-terminal residue" evidence="2">
    <location>
        <position position="1"/>
    </location>
</feature>
<dbReference type="Proteomes" id="UP000298030">
    <property type="component" value="Unassembled WGS sequence"/>
</dbReference>
<comment type="caution">
    <text evidence="2">The sequence shown here is derived from an EMBL/GenBank/DDBJ whole genome shotgun (WGS) entry which is preliminary data.</text>
</comment>
<keyword evidence="1" id="KW-1133">Transmembrane helix</keyword>
<feature type="transmembrane region" description="Helical" evidence="1">
    <location>
        <begin position="128"/>
        <end position="148"/>
    </location>
</feature>
<dbReference type="OrthoDB" id="2756618at2759"/>
<feature type="transmembrane region" description="Helical" evidence="1">
    <location>
        <begin position="80"/>
        <end position="102"/>
    </location>
</feature>